<proteinExistence type="predicted"/>
<name>A0A4R8M5N3_9BACT</name>
<organism evidence="1 2">
    <name type="scientific">Aminivibrio pyruvatiphilus</name>
    <dbReference type="NCBI Taxonomy" id="1005740"/>
    <lineage>
        <taxon>Bacteria</taxon>
        <taxon>Thermotogati</taxon>
        <taxon>Synergistota</taxon>
        <taxon>Synergistia</taxon>
        <taxon>Synergistales</taxon>
        <taxon>Aminobacteriaceae</taxon>
        <taxon>Aminivibrio</taxon>
    </lineage>
</organism>
<dbReference type="InterPro" id="IPR007337">
    <property type="entry name" value="RelB/DinJ"/>
</dbReference>
<evidence type="ECO:0000313" key="2">
    <source>
        <dbReference type="Proteomes" id="UP000295066"/>
    </source>
</evidence>
<dbReference type="InterPro" id="IPR013321">
    <property type="entry name" value="Arc_rbn_hlx_hlx"/>
</dbReference>
<gene>
    <name evidence="1" type="ORF">C8D99_11261</name>
</gene>
<dbReference type="Proteomes" id="UP000295066">
    <property type="component" value="Unassembled WGS sequence"/>
</dbReference>
<protein>
    <submittedName>
        <fullName evidence="1">Antitoxin component of RelBE/YafQ-DinJ toxin-antitoxin module</fullName>
    </submittedName>
</protein>
<accession>A0A4R8M5N3</accession>
<dbReference type="Pfam" id="PF04221">
    <property type="entry name" value="RelB"/>
    <property type="match status" value="1"/>
</dbReference>
<dbReference type="Gene3D" id="1.10.1220.10">
    <property type="entry name" value="Met repressor-like"/>
    <property type="match status" value="1"/>
</dbReference>
<dbReference type="EMBL" id="SORI01000012">
    <property type="protein sequence ID" value="TDY59552.1"/>
    <property type="molecule type" value="Genomic_DNA"/>
</dbReference>
<sequence>MPPLLINSGSLTRAIMINSYTMAINRDVMQMAQTVVRAIVEDELKVKAQAELAKQGLTLSDLVRMALREAAEGRISFSFDGVIRNRETLNAMQELDEGKGERVASLNAFHEMMKK</sequence>
<evidence type="ECO:0000313" key="1">
    <source>
        <dbReference type="EMBL" id="TDY59552.1"/>
    </source>
</evidence>
<reference evidence="1 2" key="1">
    <citation type="submission" date="2019-03" db="EMBL/GenBank/DDBJ databases">
        <title>Genomic Encyclopedia of Type Strains, Phase IV (KMG-IV): sequencing the most valuable type-strain genomes for metagenomic binning, comparative biology and taxonomic classification.</title>
        <authorList>
            <person name="Goeker M."/>
        </authorList>
    </citation>
    <scope>NUCLEOTIDE SEQUENCE [LARGE SCALE GENOMIC DNA]</scope>
    <source>
        <strain evidence="1 2">DSM 25964</strain>
    </source>
</reference>
<dbReference type="OrthoDB" id="1666683at2"/>
<comment type="caution">
    <text evidence="1">The sequence shown here is derived from an EMBL/GenBank/DDBJ whole genome shotgun (WGS) entry which is preliminary data.</text>
</comment>
<keyword evidence="2" id="KW-1185">Reference proteome</keyword>
<dbReference type="GO" id="GO:0006355">
    <property type="term" value="P:regulation of DNA-templated transcription"/>
    <property type="evidence" value="ECO:0007669"/>
    <property type="project" value="InterPro"/>
</dbReference>
<dbReference type="AlphaFoldDB" id="A0A4R8M5N3"/>